<dbReference type="RefSeq" id="WP_109719518.1">
    <property type="nucleotide sequence ID" value="NZ_QEQK01000004.1"/>
</dbReference>
<dbReference type="CDD" id="cd11356">
    <property type="entry name" value="AmyAc_Sucrose_phosphorylase-like_1"/>
    <property type="match status" value="1"/>
</dbReference>
<evidence type="ECO:0000313" key="6">
    <source>
        <dbReference type="Proteomes" id="UP000251800"/>
    </source>
</evidence>
<dbReference type="InterPro" id="IPR033746">
    <property type="entry name" value="GGa_phosphorylase"/>
</dbReference>
<evidence type="ECO:0000256" key="1">
    <source>
        <dbReference type="ARBA" id="ARBA00022676"/>
    </source>
</evidence>
<keyword evidence="1" id="KW-0328">Glycosyltransferase</keyword>
<dbReference type="Gene3D" id="3.90.400.10">
    <property type="entry name" value="Oligo-1,6-glucosidase, Domain 2"/>
    <property type="match status" value="1"/>
</dbReference>
<feature type="domain" description="Glycosyl hydrolase family 13 catalytic" evidence="4">
    <location>
        <begin position="61"/>
        <end position="403"/>
    </location>
</feature>
<dbReference type="Gene3D" id="3.20.20.80">
    <property type="entry name" value="Glycosidases"/>
    <property type="match status" value="1"/>
</dbReference>
<evidence type="ECO:0000256" key="3">
    <source>
        <dbReference type="PIRSR" id="PIRSR003059-2"/>
    </source>
</evidence>
<feature type="binding site" evidence="3">
    <location>
        <begin position="239"/>
        <end position="241"/>
    </location>
    <ligand>
        <name>substrate</name>
    </ligand>
</feature>
<dbReference type="GO" id="GO:0005975">
    <property type="term" value="P:carbohydrate metabolic process"/>
    <property type="evidence" value="ECO:0007669"/>
    <property type="project" value="InterPro"/>
</dbReference>
<feature type="binding site" evidence="3">
    <location>
        <position position="455"/>
    </location>
    <ligand>
        <name>substrate</name>
    </ligand>
</feature>
<name>A0A363UNB3_9GAMM</name>
<dbReference type="SMART" id="SM00642">
    <property type="entry name" value="Aamy"/>
    <property type="match status" value="1"/>
</dbReference>
<accession>A0A363UNB3</accession>
<dbReference type="OrthoDB" id="9805159at2"/>
<evidence type="ECO:0000259" key="4">
    <source>
        <dbReference type="SMART" id="SM00642"/>
    </source>
</evidence>
<sequence length="596" mass="67249">MTTTANRPPQWRLRDRLHDHLRLLYPDHNTAELIEAAIAAMRLDPEVATPPGRRNLWDERDAVVISYGDSIRSPNNPPLDCLADFMDRHLKDIVSAVHILPFYPWTSDDGFAVSDYERVHPDLGDWEDIRRISQQFRVMGDCVINHCSAAHPWFTNYQAGLSPGTGYFVEASPDDDLRAVARPRTSPLLRPVNTKAGPRHVWCTFGHDQIDLNFANPALMFEVIRLFRHYLDRGVRAFRLDAVGYVWKTAGTSCLNLPEAHEVVRLLRTLVEHACPDAWIITETNVPVFENLAYFGNANEAHLIYNFSLPPLLLHALCTGNTRHLRAWMMSMPPARDGTTYFNFLASHDGIGLRPVEGLLDDAERDAMVAAMQRFGGRISSRTVAGGKESPYEINIALWDACRGTVAGEDAWQLERFICAHAVMLALEGIPGLYIHSLLGTGNDHAAVERTGRNRSINRATWMVDELDACLADPDSSHAQVFSRMSRLLHLRRQQPAFHPNATQFTLQLQEGLFAFWRQSRDREQCVFCIHNLTPEPQQLALADLNLMRNEPWYELISDQPLGDVWHSVEMAPYQCLWITNHPGGVATSLAGSTDG</sequence>
<comment type="caution">
    <text evidence="5">The sequence shown here is derived from an EMBL/GenBank/DDBJ whole genome shotgun (WGS) entry which is preliminary data.</text>
</comment>
<dbReference type="InterPro" id="IPR006047">
    <property type="entry name" value="GH13_cat_dom"/>
</dbReference>
<dbReference type="InterPro" id="IPR013780">
    <property type="entry name" value="Glyco_hydro_b"/>
</dbReference>
<dbReference type="Proteomes" id="UP000251800">
    <property type="component" value="Unassembled WGS sequence"/>
</dbReference>
<organism evidence="5 6">
    <name type="scientific">Abyssibacter profundi</name>
    <dbReference type="NCBI Taxonomy" id="2182787"/>
    <lineage>
        <taxon>Bacteria</taxon>
        <taxon>Pseudomonadati</taxon>
        <taxon>Pseudomonadota</taxon>
        <taxon>Gammaproteobacteria</taxon>
        <taxon>Chromatiales</taxon>
        <taxon>Oceanococcaceae</taxon>
        <taxon>Abyssibacter</taxon>
    </lineage>
</organism>
<dbReference type="AlphaFoldDB" id="A0A363UNB3"/>
<proteinExistence type="predicted"/>
<dbReference type="InterPro" id="IPR016377">
    <property type="entry name" value="Sucrose_GGa_phosphorylase-rel"/>
</dbReference>
<evidence type="ECO:0000256" key="2">
    <source>
        <dbReference type="ARBA" id="ARBA00022679"/>
    </source>
</evidence>
<gene>
    <name evidence="5" type="ORF">DEH80_05765</name>
</gene>
<dbReference type="GO" id="GO:0016757">
    <property type="term" value="F:glycosyltransferase activity"/>
    <property type="evidence" value="ECO:0007669"/>
    <property type="project" value="UniProtKB-KW"/>
</dbReference>
<dbReference type="Pfam" id="PF00128">
    <property type="entry name" value="Alpha-amylase"/>
    <property type="match status" value="1"/>
</dbReference>
<dbReference type="PANTHER" id="PTHR38784:SF1">
    <property type="entry name" value="SUCROSE PHOSPHORYLASE"/>
    <property type="match status" value="1"/>
</dbReference>
<evidence type="ECO:0000313" key="5">
    <source>
        <dbReference type="EMBL" id="PWN56919.1"/>
    </source>
</evidence>
<dbReference type="SUPFAM" id="SSF51445">
    <property type="entry name" value="(Trans)glycosidases"/>
    <property type="match status" value="1"/>
</dbReference>
<keyword evidence="6" id="KW-1185">Reference proteome</keyword>
<feature type="binding site" evidence="3">
    <location>
        <position position="146"/>
    </location>
    <ligand>
        <name>substrate</name>
    </ligand>
</feature>
<feature type="binding site" evidence="3">
    <location>
        <position position="108"/>
    </location>
    <ligand>
        <name>substrate</name>
    </ligand>
</feature>
<dbReference type="InterPro" id="IPR045857">
    <property type="entry name" value="O16G_dom_2"/>
</dbReference>
<protein>
    <submittedName>
        <fullName evidence="5">Alpha-amylase</fullName>
    </submittedName>
</protein>
<dbReference type="Gene3D" id="2.60.40.1180">
    <property type="entry name" value="Golgi alpha-mannosidase II"/>
    <property type="match status" value="1"/>
</dbReference>
<dbReference type="EMBL" id="QEQK01000004">
    <property type="protein sequence ID" value="PWN56919.1"/>
    <property type="molecule type" value="Genomic_DNA"/>
</dbReference>
<dbReference type="PANTHER" id="PTHR38784">
    <property type="entry name" value="SUCROSE PHOSPHORYLASE"/>
    <property type="match status" value="1"/>
</dbReference>
<reference evidence="5 6" key="1">
    <citation type="submission" date="2018-05" db="EMBL/GenBank/DDBJ databases">
        <title>Abyssibacter profundi OUC007T gen. nov., sp. nov, a marine bacterium isolated from seawater of the Mariana Trench.</title>
        <authorList>
            <person name="Zhou S."/>
        </authorList>
    </citation>
    <scope>NUCLEOTIDE SEQUENCE [LARGE SCALE GENOMIC DNA]</scope>
    <source>
        <strain evidence="5 6">OUC007</strain>
    </source>
</reference>
<dbReference type="PIRSF" id="PIRSF003059">
    <property type="entry name" value="Sucrose_phosphorylase"/>
    <property type="match status" value="1"/>
</dbReference>
<feature type="binding site" evidence="3">
    <location>
        <begin position="348"/>
        <end position="349"/>
    </location>
    <ligand>
        <name>substrate</name>
    </ligand>
</feature>
<dbReference type="InterPro" id="IPR017853">
    <property type="entry name" value="GH"/>
</dbReference>
<keyword evidence="2" id="KW-0808">Transferase</keyword>